<evidence type="ECO:0000256" key="3">
    <source>
        <dbReference type="ARBA" id="ARBA00007869"/>
    </source>
</evidence>
<dbReference type="OrthoDB" id="3942380at2759"/>
<feature type="compositionally biased region" description="Basic and acidic residues" evidence="9">
    <location>
        <begin position="64"/>
        <end position="92"/>
    </location>
</feature>
<dbReference type="Pfam" id="PF03879">
    <property type="entry name" value="Cgr1"/>
    <property type="match status" value="1"/>
</dbReference>
<feature type="compositionally biased region" description="Polar residues" evidence="9">
    <location>
        <begin position="1"/>
        <end position="19"/>
    </location>
</feature>
<dbReference type="AlphaFoldDB" id="A0A061AHG7"/>
<evidence type="ECO:0000313" key="11">
    <source>
        <dbReference type="EMBL" id="ONH69297.1"/>
    </source>
</evidence>
<evidence type="ECO:0000313" key="12">
    <source>
        <dbReference type="Proteomes" id="UP000189513"/>
    </source>
</evidence>
<organism evidence="10">
    <name type="scientific">Cyberlindnera fabianii</name>
    <name type="common">Yeast</name>
    <name type="synonym">Hansenula fabianii</name>
    <dbReference type="NCBI Taxonomy" id="36022"/>
    <lineage>
        <taxon>Eukaryota</taxon>
        <taxon>Fungi</taxon>
        <taxon>Dikarya</taxon>
        <taxon>Ascomycota</taxon>
        <taxon>Saccharomycotina</taxon>
        <taxon>Saccharomycetes</taxon>
        <taxon>Phaffomycetales</taxon>
        <taxon>Phaffomycetaceae</taxon>
        <taxon>Cyberlindnera</taxon>
    </lineage>
</organism>
<name>A0A061AHG7_CYBFA</name>
<reference evidence="12" key="2">
    <citation type="journal article" date="2017" name="Genome Announc.">
        <title>Genome sequences of Cyberlindnera fabianii 65, Pichia kudriavzevii 129, and Saccharomyces cerevisiae 131 isolated from fermented masau fruits in Zimbabwe.</title>
        <authorList>
            <person name="van Rijswijck I.M.H."/>
            <person name="Derks M.F.L."/>
            <person name="Abee T."/>
            <person name="de Ridder D."/>
            <person name="Smid E.J."/>
        </authorList>
    </citation>
    <scope>NUCLEOTIDE SEQUENCE [LARGE SCALE GENOMIC DNA]</scope>
    <source>
        <strain evidence="12">65</strain>
    </source>
</reference>
<proteinExistence type="inferred from homology"/>
<feature type="region of interest" description="Disordered" evidence="9">
    <location>
        <begin position="1"/>
        <end position="22"/>
    </location>
</feature>
<feature type="region of interest" description="Disordered" evidence="9">
    <location>
        <begin position="64"/>
        <end position="120"/>
    </location>
</feature>
<dbReference type="GO" id="GO:0006364">
    <property type="term" value="P:rRNA processing"/>
    <property type="evidence" value="ECO:0007669"/>
    <property type="project" value="UniProtKB-UniRule"/>
</dbReference>
<evidence type="ECO:0000256" key="2">
    <source>
        <dbReference type="ARBA" id="ARBA00004604"/>
    </source>
</evidence>
<dbReference type="OMA" id="NGKQWHD"/>
<evidence type="ECO:0000256" key="5">
    <source>
        <dbReference type="ARBA" id="ARBA00022552"/>
    </source>
</evidence>
<comment type="function">
    <text evidence="1 8">Involved in nucleolar integrity and required for processing of the pre-rRNA for the 60S ribosome subunit.</text>
</comment>
<evidence type="ECO:0000256" key="8">
    <source>
        <dbReference type="RuleBase" id="RU363084"/>
    </source>
</evidence>
<evidence type="ECO:0000256" key="1">
    <source>
        <dbReference type="ARBA" id="ARBA00004090"/>
    </source>
</evidence>
<accession>A0A061AHG7</accession>
<reference evidence="10" key="1">
    <citation type="journal article" date="2014" name="Genome Announc.">
        <title>Genome sequence of the yeast Cyberlindnera fabianii (Hansenula fabianii).</title>
        <authorList>
            <person name="Freel K.C."/>
            <person name="Sarilar V."/>
            <person name="Neuveglise C."/>
            <person name="Devillers H."/>
            <person name="Friedrich A."/>
            <person name="Schacherer J."/>
        </authorList>
    </citation>
    <scope>NUCLEOTIDE SEQUENCE</scope>
    <source>
        <strain evidence="10">YJS4271</strain>
    </source>
</reference>
<evidence type="ECO:0000256" key="6">
    <source>
        <dbReference type="ARBA" id="ARBA00023054"/>
    </source>
</evidence>
<dbReference type="InterPro" id="IPR005579">
    <property type="entry name" value="Cgr1-like"/>
</dbReference>
<comment type="similarity">
    <text evidence="3 8">Belongs to the CGR1 family.</text>
</comment>
<dbReference type="EMBL" id="MPUK01000001">
    <property type="protein sequence ID" value="ONH69297.1"/>
    <property type="molecule type" value="Genomic_DNA"/>
</dbReference>
<reference evidence="11" key="3">
    <citation type="submission" date="2017-01" db="EMBL/GenBank/DDBJ databases">
        <authorList>
            <person name="Mah S.A."/>
            <person name="Swanson W.J."/>
            <person name="Moy G.W."/>
            <person name="Vacquier V.D."/>
        </authorList>
    </citation>
    <scope>NUCLEOTIDE SEQUENCE [LARGE SCALE GENOMIC DNA]</scope>
    <source>
        <strain evidence="11">65</strain>
    </source>
</reference>
<sequence length="120" mass="14171">MTEQSTTPEVPDTLTQGSRVSGKGWKVQKNAFRVKSLGVGSKWAKKQEQRLKDQQVKAKLKELKQEKEDEKKARIDAMKERREKKAEKERYEMMAAKMHAKKVERMRKKEKRNKLLKEGR</sequence>
<keyword evidence="7 8" id="KW-0539">Nucleus</keyword>
<keyword evidence="5 8" id="KW-0698">rRNA processing</keyword>
<evidence type="ECO:0000256" key="7">
    <source>
        <dbReference type="ARBA" id="ARBA00023242"/>
    </source>
</evidence>
<evidence type="ECO:0000256" key="4">
    <source>
        <dbReference type="ARBA" id="ARBA00022517"/>
    </source>
</evidence>
<keyword evidence="12" id="KW-1185">Reference proteome</keyword>
<gene>
    <name evidence="11" type="ORF">BON22_0554</name>
    <name evidence="10" type="ORF">CYFA0S_01e06348g</name>
</gene>
<feature type="compositionally biased region" description="Basic residues" evidence="9">
    <location>
        <begin position="98"/>
        <end position="112"/>
    </location>
</feature>
<comment type="subcellular location">
    <subcellularLocation>
        <location evidence="2 8">Nucleus</location>
        <location evidence="2 8">Nucleolus</location>
    </subcellularLocation>
</comment>
<dbReference type="VEuPathDB" id="FungiDB:BON22_0554"/>
<keyword evidence="4 8" id="KW-0690">Ribosome biogenesis</keyword>
<evidence type="ECO:0000256" key="9">
    <source>
        <dbReference type="SAM" id="MobiDB-lite"/>
    </source>
</evidence>
<dbReference type="Proteomes" id="UP000189513">
    <property type="component" value="Unassembled WGS sequence"/>
</dbReference>
<keyword evidence="6" id="KW-0175">Coiled coil</keyword>
<protein>
    <recommendedName>
        <fullName evidence="8">rRNA-processing protein</fullName>
    </recommendedName>
</protein>
<dbReference type="EMBL" id="LK052886">
    <property type="protein sequence ID" value="CDR37004.1"/>
    <property type="molecule type" value="Genomic_DNA"/>
</dbReference>
<evidence type="ECO:0000313" key="10">
    <source>
        <dbReference type="EMBL" id="CDR37004.1"/>
    </source>
</evidence>
<dbReference type="STRING" id="36022.A0A061AHG7"/>
<dbReference type="GO" id="GO:0005730">
    <property type="term" value="C:nucleolus"/>
    <property type="evidence" value="ECO:0007669"/>
    <property type="project" value="UniProtKB-SubCell"/>
</dbReference>